<sequence>MLSLIEAKFVRALCYHALVQLFAKPYTLDNGASKGIPLRLQAETNQDNNNIPSSTVAEIYTQILADLNDAEQGLVEEQGTNNTIRAHKNTAIALKTRVLLAMGRYEDVITEGNKIVSAAAPFSAPTGVNHALQGNVVNVFRTYNTTESILSFPMAEINPPGTQNQLGFCYNQGSGNMEYTLNAAGAGIFANTTAWPATDARRASLTADQTNGSLKLLTKWAGVSPFIDWVPVIRYSEILLNVAEAEAEAGSLTRATALLQAVRSRSDAGYTFTGLTTSESVVNAILLERRIELLGEGFRVPDLQRRNDPINSVGAGESVPVTDSRYVFPIPTAERSSNNEI</sequence>
<keyword evidence="3" id="KW-0732">Signal</keyword>
<feature type="domain" description="RagB/SusD" evidence="6">
    <location>
        <begin position="229"/>
        <end position="306"/>
    </location>
</feature>
<protein>
    <submittedName>
        <fullName evidence="8">RagB/SusD family nutrient uptake outer membrane protein</fullName>
    </submittedName>
</protein>
<keyword evidence="9" id="KW-1185">Reference proteome</keyword>
<comment type="subcellular location">
    <subcellularLocation>
        <location evidence="1">Cell outer membrane</location>
    </subcellularLocation>
</comment>
<accession>A0ABW5NDY0</accession>
<dbReference type="Pfam" id="PF07980">
    <property type="entry name" value="SusD_RagB"/>
    <property type="match status" value="1"/>
</dbReference>
<evidence type="ECO:0000256" key="3">
    <source>
        <dbReference type="ARBA" id="ARBA00022729"/>
    </source>
</evidence>
<dbReference type="InterPro" id="IPR011990">
    <property type="entry name" value="TPR-like_helical_dom_sf"/>
</dbReference>
<dbReference type="Pfam" id="PF14322">
    <property type="entry name" value="SusD-like_3"/>
    <property type="match status" value="1"/>
</dbReference>
<feature type="domain" description="SusD-like N-terminal" evidence="7">
    <location>
        <begin position="6"/>
        <end position="100"/>
    </location>
</feature>
<reference evidence="9" key="1">
    <citation type="journal article" date="2019" name="Int. J. Syst. Evol. Microbiol.">
        <title>The Global Catalogue of Microorganisms (GCM) 10K type strain sequencing project: providing services to taxonomists for standard genome sequencing and annotation.</title>
        <authorList>
            <consortium name="The Broad Institute Genomics Platform"/>
            <consortium name="The Broad Institute Genome Sequencing Center for Infectious Disease"/>
            <person name="Wu L."/>
            <person name="Ma J."/>
        </authorList>
    </citation>
    <scope>NUCLEOTIDE SEQUENCE [LARGE SCALE GENOMIC DNA]</scope>
    <source>
        <strain evidence="9">KCTC 42248</strain>
    </source>
</reference>
<dbReference type="SUPFAM" id="SSF48452">
    <property type="entry name" value="TPR-like"/>
    <property type="match status" value="1"/>
</dbReference>
<evidence type="ECO:0000256" key="1">
    <source>
        <dbReference type="ARBA" id="ARBA00004442"/>
    </source>
</evidence>
<name>A0ABW5NDY0_9SPHI</name>
<dbReference type="RefSeq" id="WP_380866532.1">
    <property type="nucleotide sequence ID" value="NZ_JBHUMA010000003.1"/>
</dbReference>
<proteinExistence type="inferred from homology"/>
<organism evidence="8 9">
    <name type="scientific">Sphingobacterium corticis</name>
    <dbReference type="NCBI Taxonomy" id="1812823"/>
    <lineage>
        <taxon>Bacteria</taxon>
        <taxon>Pseudomonadati</taxon>
        <taxon>Bacteroidota</taxon>
        <taxon>Sphingobacteriia</taxon>
        <taxon>Sphingobacteriales</taxon>
        <taxon>Sphingobacteriaceae</taxon>
        <taxon>Sphingobacterium</taxon>
    </lineage>
</organism>
<dbReference type="InterPro" id="IPR012944">
    <property type="entry name" value="SusD_RagB_dom"/>
</dbReference>
<dbReference type="InterPro" id="IPR033985">
    <property type="entry name" value="SusD-like_N"/>
</dbReference>
<dbReference type="Gene3D" id="1.25.40.390">
    <property type="match status" value="1"/>
</dbReference>
<evidence type="ECO:0000313" key="9">
    <source>
        <dbReference type="Proteomes" id="UP001597393"/>
    </source>
</evidence>
<keyword evidence="4" id="KW-0472">Membrane</keyword>
<keyword evidence="5" id="KW-0998">Cell outer membrane</keyword>
<evidence type="ECO:0000259" key="7">
    <source>
        <dbReference type="Pfam" id="PF14322"/>
    </source>
</evidence>
<comment type="caution">
    <text evidence="8">The sequence shown here is derived from an EMBL/GenBank/DDBJ whole genome shotgun (WGS) entry which is preliminary data.</text>
</comment>
<evidence type="ECO:0000256" key="4">
    <source>
        <dbReference type="ARBA" id="ARBA00023136"/>
    </source>
</evidence>
<dbReference type="EMBL" id="JBHUMA010000003">
    <property type="protein sequence ID" value="MFD2597396.1"/>
    <property type="molecule type" value="Genomic_DNA"/>
</dbReference>
<comment type="similarity">
    <text evidence="2">Belongs to the SusD family.</text>
</comment>
<evidence type="ECO:0000256" key="2">
    <source>
        <dbReference type="ARBA" id="ARBA00006275"/>
    </source>
</evidence>
<evidence type="ECO:0000259" key="6">
    <source>
        <dbReference type="Pfam" id="PF07980"/>
    </source>
</evidence>
<dbReference type="Proteomes" id="UP001597393">
    <property type="component" value="Unassembled WGS sequence"/>
</dbReference>
<gene>
    <name evidence="8" type="ORF">ACFSQ3_00415</name>
</gene>
<evidence type="ECO:0000256" key="5">
    <source>
        <dbReference type="ARBA" id="ARBA00023237"/>
    </source>
</evidence>
<evidence type="ECO:0000313" key="8">
    <source>
        <dbReference type="EMBL" id="MFD2597396.1"/>
    </source>
</evidence>